<dbReference type="InterPro" id="IPR035895">
    <property type="entry name" value="HPr-like_sf"/>
</dbReference>
<proteinExistence type="predicted"/>
<protein>
    <submittedName>
        <fullName evidence="2">HPr family phosphocarrier protein</fullName>
    </submittedName>
</protein>
<name>A0ABR7G686_9FIRM</name>
<reference evidence="2 3" key="1">
    <citation type="submission" date="2020-08" db="EMBL/GenBank/DDBJ databases">
        <title>Genome public.</title>
        <authorList>
            <person name="Liu C."/>
            <person name="Sun Q."/>
        </authorList>
    </citation>
    <scope>NUCLEOTIDE SEQUENCE [LARGE SCALE GENOMIC DNA]</scope>
    <source>
        <strain evidence="2 3">NSJ-13</strain>
    </source>
</reference>
<gene>
    <name evidence="2" type="ORF">H8S40_02305</name>
</gene>
<accession>A0ABR7G686</accession>
<evidence type="ECO:0000259" key="1">
    <source>
        <dbReference type="Pfam" id="PF00381"/>
    </source>
</evidence>
<keyword evidence="3" id="KW-1185">Reference proteome</keyword>
<dbReference type="RefSeq" id="WP_117990205.1">
    <property type="nucleotide sequence ID" value="NZ_JACOPE010000001.1"/>
</dbReference>
<dbReference type="Gene3D" id="3.30.1340.10">
    <property type="entry name" value="HPr-like"/>
    <property type="match status" value="1"/>
</dbReference>
<dbReference type="InterPro" id="IPR000032">
    <property type="entry name" value="HPr-like"/>
</dbReference>
<sequence>MADTVQKKIAFENADAAVEFVNRVQQFPFDVDLKARNMRIDAKSLLGVLSICEEKNIEVEAFGTSDEFVELLAEYTA</sequence>
<dbReference type="Proteomes" id="UP000631576">
    <property type="component" value="Unassembled WGS sequence"/>
</dbReference>
<evidence type="ECO:0000313" key="2">
    <source>
        <dbReference type="EMBL" id="MBC5682420.1"/>
    </source>
</evidence>
<organism evidence="2 3">
    <name type="scientific">Ruminococcus hominis</name>
    <dbReference type="NCBI Taxonomy" id="2763065"/>
    <lineage>
        <taxon>Bacteria</taxon>
        <taxon>Bacillati</taxon>
        <taxon>Bacillota</taxon>
        <taxon>Clostridia</taxon>
        <taxon>Eubacteriales</taxon>
        <taxon>Oscillospiraceae</taxon>
        <taxon>Ruminococcus</taxon>
    </lineage>
</organism>
<dbReference type="Pfam" id="PF00381">
    <property type="entry name" value="PTS-HPr"/>
    <property type="match status" value="1"/>
</dbReference>
<feature type="domain" description="HPr" evidence="1">
    <location>
        <begin position="14"/>
        <end position="71"/>
    </location>
</feature>
<evidence type="ECO:0000313" key="3">
    <source>
        <dbReference type="Proteomes" id="UP000631576"/>
    </source>
</evidence>
<comment type="caution">
    <text evidence="2">The sequence shown here is derived from an EMBL/GenBank/DDBJ whole genome shotgun (WGS) entry which is preliminary data.</text>
</comment>
<dbReference type="EMBL" id="JACOPE010000001">
    <property type="protein sequence ID" value="MBC5682420.1"/>
    <property type="molecule type" value="Genomic_DNA"/>
</dbReference>
<dbReference type="SUPFAM" id="SSF55594">
    <property type="entry name" value="HPr-like"/>
    <property type="match status" value="1"/>
</dbReference>